<organism evidence="3 4">
    <name type="scientific">Amycolatopsis acidiphila</name>
    <dbReference type="NCBI Taxonomy" id="715473"/>
    <lineage>
        <taxon>Bacteria</taxon>
        <taxon>Bacillati</taxon>
        <taxon>Actinomycetota</taxon>
        <taxon>Actinomycetes</taxon>
        <taxon>Pseudonocardiales</taxon>
        <taxon>Pseudonocardiaceae</taxon>
        <taxon>Amycolatopsis</taxon>
    </lineage>
</organism>
<dbReference type="Pfam" id="PF13406">
    <property type="entry name" value="SLT_2"/>
    <property type="match status" value="1"/>
</dbReference>
<dbReference type="InterPro" id="IPR031304">
    <property type="entry name" value="SLT_2"/>
</dbReference>
<feature type="region of interest" description="Disordered" evidence="1">
    <location>
        <begin position="279"/>
        <end position="397"/>
    </location>
</feature>
<evidence type="ECO:0000259" key="2">
    <source>
        <dbReference type="Pfam" id="PF13406"/>
    </source>
</evidence>
<dbReference type="Proteomes" id="UP000318578">
    <property type="component" value="Unassembled WGS sequence"/>
</dbReference>
<evidence type="ECO:0000313" key="3">
    <source>
        <dbReference type="EMBL" id="TVT22010.1"/>
    </source>
</evidence>
<dbReference type="AlphaFoldDB" id="A0A558ACL1"/>
<dbReference type="PANTHER" id="PTHR30163">
    <property type="entry name" value="MEMBRANE-BOUND LYTIC MUREIN TRANSGLYCOSYLASE B"/>
    <property type="match status" value="1"/>
</dbReference>
<reference evidence="3 4" key="1">
    <citation type="submission" date="2019-07" db="EMBL/GenBank/DDBJ databases">
        <title>New species of Amycolatopsis and Streptomyces.</title>
        <authorList>
            <person name="Duangmal K."/>
            <person name="Teo W.F.A."/>
            <person name="Lipun K."/>
        </authorList>
    </citation>
    <scope>NUCLEOTIDE SEQUENCE [LARGE SCALE GENOMIC DNA]</scope>
    <source>
        <strain evidence="3 4">JCM 30562</strain>
    </source>
</reference>
<dbReference type="SUPFAM" id="SSF53955">
    <property type="entry name" value="Lysozyme-like"/>
    <property type="match status" value="1"/>
</dbReference>
<dbReference type="RefSeq" id="WP_144638603.1">
    <property type="nucleotide sequence ID" value="NZ_BNAX01000005.1"/>
</dbReference>
<evidence type="ECO:0000313" key="4">
    <source>
        <dbReference type="Proteomes" id="UP000318578"/>
    </source>
</evidence>
<protein>
    <recommendedName>
        <fullName evidence="2">Transglycosylase SLT domain-containing protein</fullName>
    </recommendedName>
</protein>
<dbReference type="GO" id="GO:0008933">
    <property type="term" value="F:peptidoglycan lytic transglycosylase activity"/>
    <property type="evidence" value="ECO:0007669"/>
    <property type="project" value="TreeGrafter"/>
</dbReference>
<dbReference type="InterPro" id="IPR043426">
    <property type="entry name" value="MltB-like"/>
</dbReference>
<feature type="compositionally biased region" description="Pro residues" evidence="1">
    <location>
        <begin position="310"/>
        <end position="319"/>
    </location>
</feature>
<evidence type="ECO:0000256" key="1">
    <source>
        <dbReference type="SAM" id="MobiDB-lite"/>
    </source>
</evidence>
<gene>
    <name evidence="3" type="ORF">FNH06_14685</name>
</gene>
<feature type="domain" description="Transglycosylase SLT" evidence="2">
    <location>
        <begin position="188"/>
        <end position="233"/>
    </location>
</feature>
<dbReference type="CDD" id="cd13399">
    <property type="entry name" value="Slt35-like"/>
    <property type="match status" value="1"/>
</dbReference>
<keyword evidence="4" id="KW-1185">Reference proteome</keyword>
<dbReference type="PANTHER" id="PTHR30163:SF8">
    <property type="entry name" value="LYTIC MUREIN TRANSGLYCOSYLASE"/>
    <property type="match status" value="1"/>
</dbReference>
<name>A0A558ACL1_9PSEU</name>
<dbReference type="OrthoDB" id="9796191at2"/>
<proteinExistence type="predicted"/>
<feature type="compositionally biased region" description="Basic and acidic residues" evidence="1">
    <location>
        <begin position="1"/>
        <end position="13"/>
    </location>
</feature>
<dbReference type="EMBL" id="VJZA01000021">
    <property type="protein sequence ID" value="TVT22010.1"/>
    <property type="molecule type" value="Genomic_DNA"/>
</dbReference>
<feature type="region of interest" description="Disordered" evidence="1">
    <location>
        <begin position="1"/>
        <end position="21"/>
    </location>
</feature>
<dbReference type="GO" id="GO:0009253">
    <property type="term" value="P:peptidoglycan catabolic process"/>
    <property type="evidence" value="ECO:0007669"/>
    <property type="project" value="TreeGrafter"/>
</dbReference>
<accession>A0A558ACL1</accession>
<sequence>MRREDRRTAERQSRRSQAHRAKAGALAVASLALVPLLSSGGVPLGLTSTVDTHAVGADGRAPEQPALSPGLLAAAGSPMMLAQQLPSFDDVPITPLGAPVVGALGIPESALRAYHRAEQEVARFAPNCHVSWSLLASIGRIESNHARGGRVDAHGTTLAPILGPILDGAGVAAIPDTDGGAYDGDTRWDRAVGPMQFIPGTWHHYASDGNGDGVADPDNLYDASLAAGKFLCAGGADLRDPQQRAQAVFRYNQSDSYVRTVLLWADAYAGGANSVPDGQLPAGPVDGSAGLPGPAVEAPPAPVLAAAGTPAPPTSPPPSGGTSTTSTTSLPRFTPPSRTSTTSATTTTTPTTTTSGTPTSPTCPTTPPSTSDTTTTTATPPATTTTTPSTTPPPACG</sequence>
<comment type="caution">
    <text evidence="3">The sequence shown here is derived from an EMBL/GenBank/DDBJ whole genome shotgun (WGS) entry which is preliminary data.</text>
</comment>
<dbReference type="InterPro" id="IPR023346">
    <property type="entry name" value="Lysozyme-like_dom_sf"/>
</dbReference>
<feature type="compositionally biased region" description="Low complexity" evidence="1">
    <location>
        <begin position="320"/>
        <end position="389"/>
    </location>
</feature>
<dbReference type="Gene3D" id="1.10.530.10">
    <property type="match status" value="1"/>
</dbReference>